<sequence length="349" mass="38461">MRRPSHQGRIGAAGVLWALLFFALVVGLAAPPIPAPAAAAPARSERPKQATVKATVIEGTQRFPIYVMQTKGIADKYNLKIEEIKAAGPQALYTVMQTGDFQVSFGGWLSVALMRAQGYKFINVYSVYGYTNDVMVRADSPLKSIAELKGKRIGVFGGPSAATTWLFRLEAVRYFGFDPLKESKVQFGAPPLLIGLLEKGELDAILILDPQIVQLLETGKFRSIGNIGDIWREKAGQDPMLVSISMNETWARANPDVAKRFVAAYKESLEYLKTHAGVWPELAKQMGIKTEAGAKLLRERTASNLLTKWDKKFIDEQYRYAAEVLKVFGDAEGIPKQIPDGTFDMSFAP</sequence>
<keyword evidence="3" id="KW-0732">Signal</keyword>
<evidence type="ECO:0000256" key="3">
    <source>
        <dbReference type="ARBA" id="ARBA00022729"/>
    </source>
</evidence>
<evidence type="ECO:0000259" key="4">
    <source>
        <dbReference type="Pfam" id="PF09084"/>
    </source>
</evidence>
<gene>
    <name evidence="5" type="ORF">HYY65_00610</name>
</gene>
<dbReference type="EMBL" id="JACPSX010000008">
    <property type="protein sequence ID" value="MBI3013579.1"/>
    <property type="molecule type" value="Genomic_DNA"/>
</dbReference>
<feature type="domain" description="SsuA/THI5-like" evidence="4">
    <location>
        <begin position="61"/>
        <end position="275"/>
    </location>
</feature>
<evidence type="ECO:0000256" key="2">
    <source>
        <dbReference type="ARBA" id="ARBA00010742"/>
    </source>
</evidence>
<proteinExistence type="inferred from homology"/>
<organism evidence="5 6">
    <name type="scientific">Tectimicrobiota bacterium</name>
    <dbReference type="NCBI Taxonomy" id="2528274"/>
    <lineage>
        <taxon>Bacteria</taxon>
        <taxon>Pseudomonadati</taxon>
        <taxon>Nitrospinota/Tectimicrobiota group</taxon>
        <taxon>Candidatus Tectimicrobiota</taxon>
    </lineage>
</organism>
<comment type="caution">
    <text evidence="5">The sequence shown here is derived from an EMBL/GenBank/DDBJ whole genome shotgun (WGS) entry which is preliminary data.</text>
</comment>
<dbReference type="Gene3D" id="3.40.190.10">
    <property type="entry name" value="Periplasmic binding protein-like II"/>
    <property type="match status" value="2"/>
</dbReference>
<dbReference type="InterPro" id="IPR015168">
    <property type="entry name" value="SsuA/THI5"/>
</dbReference>
<dbReference type="Proteomes" id="UP000741360">
    <property type="component" value="Unassembled WGS sequence"/>
</dbReference>
<comment type="similarity">
    <text evidence="2">Belongs to the bacterial solute-binding protein SsuA/TauA family.</text>
</comment>
<dbReference type="SUPFAM" id="SSF53850">
    <property type="entry name" value="Periplasmic binding protein-like II"/>
    <property type="match status" value="1"/>
</dbReference>
<protein>
    <submittedName>
        <fullName evidence="5">ABC transporter substrate-binding protein</fullName>
    </submittedName>
</protein>
<accession>A0A932GMB5</accession>
<evidence type="ECO:0000313" key="6">
    <source>
        <dbReference type="Proteomes" id="UP000741360"/>
    </source>
</evidence>
<comment type="subcellular location">
    <subcellularLocation>
        <location evidence="1">Periplasm</location>
    </subcellularLocation>
</comment>
<evidence type="ECO:0000256" key="1">
    <source>
        <dbReference type="ARBA" id="ARBA00004418"/>
    </source>
</evidence>
<dbReference type="PANTHER" id="PTHR30024">
    <property type="entry name" value="ALIPHATIC SULFONATES-BINDING PROTEIN-RELATED"/>
    <property type="match status" value="1"/>
</dbReference>
<reference evidence="5" key="1">
    <citation type="submission" date="2020-07" db="EMBL/GenBank/DDBJ databases">
        <title>Huge and variable diversity of episymbiotic CPR bacteria and DPANN archaea in groundwater ecosystems.</title>
        <authorList>
            <person name="He C.Y."/>
            <person name="Keren R."/>
            <person name="Whittaker M."/>
            <person name="Farag I.F."/>
            <person name="Doudna J."/>
            <person name="Cate J.H.D."/>
            <person name="Banfield J.F."/>
        </authorList>
    </citation>
    <scope>NUCLEOTIDE SEQUENCE</scope>
    <source>
        <strain evidence="5">NC_groundwater_717_Ag_S-0.2um_59_8</strain>
    </source>
</reference>
<dbReference type="AlphaFoldDB" id="A0A932GMB5"/>
<dbReference type="PANTHER" id="PTHR30024:SF47">
    <property type="entry name" value="TAURINE-BINDING PERIPLASMIC PROTEIN"/>
    <property type="match status" value="1"/>
</dbReference>
<name>A0A932GMB5_UNCTE</name>
<dbReference type="Pfam" id="PF09084">
    <property type="entry name" value="NMT1"/>
    <property type="match status" value="1"/>
</dbReference>
<evidence type="ECO:0000313" key="5">
    <source>
        <dbReference type="EMBL" id="MBI3013579.1"/>
    </source>
</evidence>
<dbReference type="GO" id="GO:0042597">
    <property type="term" value="C:periplasmic space"/>
    <property type="evidence" value="ECO:0007669"/>
    <property type="project" value="UniProtKB-SubCell"/>
</dbReference>